<evidence type="ECO:0000313" key="1">
    <source>
        <dbReference type="EMBL" id="MEX0469924.1"/>
    </source>
</evidence>
<accession>A0ABV3TE45</accession>
<sequence>MEALAHLDLDSSDIAAMPLDVEEPVFRAIRDRLERGDIHNWLDLYFVGADTMRYTQPDLPLSTIHRSVTLIVAKVIEYAI</sequence>
<keyword evidence="2" id="KW-1185">Reference proteome</keyword>
<organism evidence="1 2">
    <name type="scientific">Spiribacter pallidus</name>
    <dbReference type="NCBI Taxonomy" id="1987936"/>
    <lineage>
        <taxon>Bacteria</taxon>
        <taxon>Pseudomonadati</taxon>
        <taxon>Pseudomonadota</taxon>
        <taxon>Gammaproteobacteria</taxon>
        <taxon>Chromatiales</taxon>
        <taxon>Ectothiorhodospiraceae</taxon>
        <taxon>Spiribacter</taxon>
    </lineage>
</organism>
<reference evidence="1 2" key="1">
    <citation type="submission" date="2024-02" db="EMBL/GenBank/DDBJ databases">
        <title>New especies of Spiribacter isolated from saline water.</title>
        <authorList>
            <person name="Leon M.J."/>
            <person name="De La Haba R."/>
            <person name="Sanchez-Porro C."/>
            <person name="Ventosa A."/>
        </authorList>
    </citation>
    <scope>NUCLEOTIDE SEQUENCE [LARGE SCALE GENOMIC DNA]</scope>
    <source>
        <strain evidence="2">ag22IC6-390</strain>
    </source>
</reference>
<dbReference type="RefSeq" id="WP_367991130.1">
    <property type="nucleotide sequence ID" value="NZ_JBAKFM010000005.1"/>
</dbReference>
<proteinExistence type="predicted"/>
<evidence type="ECO:0000313" key="2">
    <source>
        <dbReference type="Proteomes" id="UP001556709"/>
    </source>
</evidence>
<protein>
    <submittedName>
        <fullName evidence="1">Uncharacterized protein</fullName>
    </submittedName>
</protein>
<name>A0ABV3TE45_9GAMM</name>
<gene>
    <name evidence="1" type="ORF">V6X73_09315</name>
</gene>
<comment type="caution">
    <text evidence="1">The sequence shown here is derived from an EMBL/GenBank/DDBJ whole genome shotgun (WGS) entry which is preliminary data.</text>
</comment>
<dbReference type="Proteomes" id="UP001556709">
    <property type="component" value="Unassembled WGS sequence"/>
</dbReference>
<dbReference type="EMBL" id="JBAKFM010000005">
    <property type="protein sequence ID" value="MEX0469924.1"/>
    <property type="molecule type" value="Genomic_DNA"/>
</dbReference>